<feature type="non-terminal residue" evidence="2">
    <location>
        <position position="1"/>
    </location>
</feature>
<reference evidence="2 3" key="1">
    <citation type="submission" date="2017-09" db="EMBL/GenBank/DDBJ databases">
        <title>Depth-based differentiation of microbial function through sediment-hosted aquifers and enrichment of novel symbionts in the deep terrestrial subsurface.</title>
        <authorList>
            <person name="Probst A.J."/>
            <person name="Ladd B."/>
            <person name="Jarett J.K."/>
            <person name="Geller-Mcgrath D.E."/>
            <person name="Sieber C.M."/>
            <person name="Emerson J.B."/>
            <person name="Anantharaman K."/>
            <person name="Thomas B.C."/>
            <person name="Malmstrom R."/>
            <person name="Stieglmeier M."/>
            <person name="Klingl A."/>
            <person name="Woyke T."/>
            <person name="Ryan C.M."/>
            <person name="Banfield J.F."/>
        </authorList>
    </citation>
    <scope>NUCLEOTIDE SEQUENCE [LARGE SCALE GENOMIC DNA]</scope>
    <source>
        <strain evidence="2">CG22_combo_CG10-13_8_21_14_all_38_20</strain>
    </source>
</reference>
<dbReference type="InterPro" id="IPR030392">
    <property type="entry name" value="S74_ICA"/>
</dbReference>
<proteinExistence type="predicted"/>
<feature type="domain" description="Peptidase S74" evidence="1">
    <location>
        <begin position="717"/>
        <end position="808"/>
    </location>
</feature>
<gene>
    <name evidence="2" type="ORF">COW99_04635</name>
</gene>
<comment type="caution">
    <text evidence="2">The sequence shown here is derived from an EMBL/GenBank/DDBJ whole genome shotgun (WGS) entry which is preliminary data.</text>
</comment>
<sequence>LSSDSVVARFIRTSTSNPSIAFANATNGDQMSIGVRNGGQGYVTVGGTALFGVNTTLPNNTLTVAGTMDVTGNVGIGTTGPGDLLDVSGGQLRIRGIGTFSTTSAGLQLWSSSGVTDANSYKIGFDSVGSTKGYIRYNVPNSSDTWGHVFSSGTPGSQVDRMFIGASGNVGIGTTGPSKLLHLSSSGSPSIRIDDTDDSRPGIITVDNSVLSLWMSGASSNIGDILFRGGSGAGTDLVMIKGSGNVGIGTTGPGYKLDIGSATSGGVINLTNNNYDTDWRLRWSRSDNTGTAGLRAANSADNGGIEFWTGTTAGSETEKVRISKTGNVGIGTTGPSNKLEVIGGQSYTGTVNDGVKLYELNGIGTIGGLNAAGTVWNGLELRASGSQGDGLNIATTGNVGIGTTGPLSKLHIGSLVGVETSGIKLGGSNNDRIEFVQTDYSNGAGSRIGIFDHNWGDPQFKIDLRHDSAAWTNILSITRGWPGKFTIMESNVGIGTTAPGAKLHVYKNGTSLSSLIENSGSSGWIRFDEAGTIRGYLGYSDTGGLSTGMNADSMVLRAENSLHLQTGSQAVDGITITSGNVGIGTTGPGAKLSVNEGGLINIGDATNASAIYDGSSHSWQYFSTDPSTRFNIWSDSADTSFTILNSSTTYKANLIVEGTLTASGTGNSSIAGNVGIGTTAPLYKLDVKSTTGDIARFNGSGSTGCTLSDGGVIACSSDLNLKKNVENSAYGLDTIMALNPVEFNWKSEENSISKSLGFIAQDIEIVIPKLVSIDGNGNRELNTIGLIPVLTKGLQELASSASKLASKQDVISLTDRMDLADERIASISAQLLDLSLSEATTSANLSELENLTINNELNVLGASTFGDISITGNISAGLISIDGLNGSIQTLSGPLELQQNALANLEVFGGKITMTTDGSIEIKGTIKADEVETNGVTLYDEVTSEPYCIKIKLGEMVQVKGLCRELKESTSSASPSGILQ</sequence>
<protein>
    <recommendedName>
        <fullName evidence="1">Peptidase S74 domain-containing protein</fullName>
    </recommendedName>
</protein>
<organism evidence="2 3">
    <name type="scientific">Candidatus Roizmanbacteria bacterium CG22_combo_CG10-13_8_21_14_all_38_20</name>
    <dbReference type="NCBI Taxonomy" id="1974862"/>
    <lineage>
        <taxon>Bacteria</taxon>
        <taxon>Candidatus Roizmaniibacteriota</taxon>
    </lineage>
</organism>
<dbReference type="Proteomes" id="UP000231246">
    <property type="component" value="Unassembled WGS sequence"/>
</dbReference>
<evidence type="ECO:0000313" key="3">
    <source>
        <dbReference type="Proteomes" id="UP000231246"/>
    </source>
</evidence>
<dbReference type="AlphaFoldDB" id="A0A2H0BUY0"/>
<evidence type="ECO:0000313" key="2">
    <source>
        <dbReference type="EMBL" id="PIP61349.1"/>
    </source>
</evidence>
<name>A0A2H0BUY0_9BACT</name>
<evidence type="ECO:0000259" key="1">
    <source>
        <dbReference type="PROSITE" id="PS51688"/>
    </source>
</evidence>
<dbReference type="Pfam" id="PF13884">
    <property type="entry name" value="Peptidase_S74"/>
    <property type="match status" value="1"/>
</dbReference>
<dbReference type="EMBL" id="PCTA01000029">
    <property type="protein sequence ID" value="PIP61349.1"/>
    <property type="molecule type" value="Genomic_DNA"/>
</dbReference>
<accession>A0A2H0BUY0</accession>
<dbReference type="PROSITE" id="PS51688">
    <property type="entry name" value="ICA"/>
    <property type="match status" value="1"/>
</dbReference>